<accession>A0A0F9T0V2</accession>
<organism evidence="1">
    <name type="scientific">marine sediment metagenome</name>
    <dbReference type="NCBI Taxonomy" id="412755"/>
    <lineage>
        <taxon>unclassified sequences</taxon>
        <taxon>metagenomes</taxon>
        <taxon>ecological metagenomes</taxon>
    </lineage>
</organism>
<comment type="caution">
    <text evidence="1">The sequence shown here is derived from an EMBL/GenBank/DDBJ whole genome shotgun (WGS) entry which is preliminary data.</text>
</comment>
<reference evidence="1" key="1">
    <citation type="journal article" date="2015" name="Nature">
        <title>Complex archaea that bridge the gap between prokaryotes and eukaryotes.</title>
        <authorList>
            <person name="Spang A."/>
            <person name="Saw J.H."/>
            <person name="Jorgensen S.L."/>
            <person name="Zaremba-Niedzwiedzka K."/>
            <person name="Martijn J."/>
            <person name="Lind A.E."/>
            <person name="van Eijk R."/>
            <person name="Schleper C."/>
            <person name="Guy L."/>
            <person name="Ettema T.J."/>
        </authorList>
    </citation>
    <scope>NUCLEOTIDE SEQUENCE</scope>
</reference>
<name>A0A0F9T0V2_9ZZZZ</name>
<sequence>MNATETKALKWLCLAYGIKEKDITFRSHSSPDFLLSSGAGIEVKKLQSKSCRTITFGLKQWQILHKQKDIFILVFSIYDEPDITIPFDRINDESSIWCGYRSKVYDYPRWQYKDTANPRFVTCRCGHRWPSKLKKPRCPKCHTRNPKGN</sequence>
<proteinExistence type="predicted"/>
<evidence type="ECO:0000313" key="1">
    <source>
        <dbReference type="EMBL" id="KKN74870.1"/>
    </source>
</evidence>
<protein>
    <recommendedName>
        <fullName evidence="2">Protein NO VEIN C-terminal domain-containing protein</fullName>
    </recommendedName>
</protein>
<evidence type="ECO:0008006" key="2">
    <source>
        <dbReference type="Google" id="ProtNLM"/>
    </source>
</evidence>
<dbReference type="EMBL" id="LAZR01000319">
    <property type="protein sequence ID" value="KKN74870.1"/>
    <property type="molecule type" value="Genomic_DNA"/>
</dbReference>
<dbReference type="AlphaFoldDB" id="A0A0F9T0V2"/>
<gene>
    <name evidence="1" type="ORF">LCGC14_0386190</name>
</gene>